<dbReference type="PANTHER" id="PTHR43420">
    <property type="entry name" value="ACETYLTRANSFERASE"/>
    <property type="match status" value="1"/>
</dbReference>
<evidence type="ECO:0000259" key="3">
    <source>
        <dbReference type="PROSITE" id="PS51186"/>
    </source>
</evidence>
<evidence type="ECO:0000256" key="2">
    <source>
        <dbReference type="ARBA" id="ARBA00023315"/>
    </source>
</evidence>
<feature type="domain" description="N-acetyltransferase" evidence="3">
    <location>
        <begin position="1"/>
        <end position="137"/>
    </location>
</feature>
<dbReference type="CDD" id="cd04301">
    <property type="entry name" value="NAT_SF"/>
    <property type="match status" value="1"/>
</dbReference>
<reference evidence="4 5" key="1">
    <citation type="submission" date="2020-05" db="EMBL/GenBank/DDBJ databases">
        <title>Complete genome sequencing of Campylobacter and Arcobacter type strains.</title>
        <authorList>
            <person name="Miller W.G."/>
            <person name="Yee E."/>
        </authorList>
    </citation>
    <scope>NUCLEOTIDE SEQUENCE [LARGE SCALE GENOMIC DNA]</scope>
    <source>
        <strain evidence="4 5">LMG 26156</strain>
    </source>
</reference>
<dbReference type="GO" id="GO:0016747">
    <property type="term" value="F:acyltransferase activity, transferring groups other than amino-acyl groups"/>
    <property type="evidence" value="ECO:0007669"/>
    <property type="project" value="InterPro"/>
</dbReference>
<dbReference type="PROSITE" id="PS51186">
    <property type="entry name" value="GNAT"/>
    <property type="match status" value="1"/>
</dbReference>
<evidence type="ECO:0000313" key="5">
    <source>
        <dbReference type="Proteomes" id="UP000503482"/>
    </source>
</evidence>
<sequence length="137" mass="16346">MISQAKIEDLNSLYDIEKRVFKNDSFALSKASFKYHILKNKIFKIEIEEKIVGYILWLERKEYFRLYSLAIDEKFQGLGIASKLLEFSLVELKNKNYSLEVKLKNEKAVKLYEKFGFKIKKVLKDYYEDCDGYLMVK</sequence>
<protein>
    <submittedName>
        <fullName evidence="4">Ribosomal-protein-S18-alanine N-acetyltransferase</fullName>
    </submittedName>
</protein>
<dbReference type="EMBL" id="CP053840">
    <property type="protein sequence ID" value="QKF66449.1"/>
    <property type="molecule type" value="Genomic_DNA"/>
</dbReference>
<accession>A0AAE7B6Y9</accession>
<gene>
    <name evidence="4" type="primary">rimI</name>
    <name evidence="4" type="ORF">AVENP_0890</name>
</gene>
<dbReference type="AlphaFoldDB" id="A0AAE7B6Y9"/>
<dbReference type="InterPro" id="IPR050680">
    <property type="entry name" value="YpeA/RimI_acetyltransf"/>
</dbReference>
<dbReference type="Gene3D" id="3.40.630.30">
    <property type="match status" value="1"/>
</dbReference>
<keyword evidence="2" id="KW-0012">Acyltransferase</keyword>
<keyword evidence="1" id="KW-0808">Transferase</keyword>
<proteinExistence type="predicted"/>
<dbReference type="Proteomes" id="UP000503482">
    <property type="component" value="Chromosome"/>
</dbReference>
<dbReference type="InterPro" id="IPR000182">
    <property type="entry name" value="GNAT_dom"/>
</dbReference>
<dbReference type="KEGG" id="avp:AVENP_0890"/>
<evidence type="ECO:0000256" key="1">
    <source>
        <dbReference type="ARBA" id="ARBA00022679"/>
    </source>
</evidence>
<dbReference type="RefSeq" id="WP_128357409.1">
    <property type="nucleotide sequence ID" value="NZ_CP053840.1"/>
</dbReference>
<evidence type="ECO:0000313" key="4">
    <source>
        <dbReference type="EMBL" id="QKF66449.1"/>
    </source>
</evidence>
<dbReference type="PANTHER" id="PTHR43420:SF12">
    <property type="entry name" value="N-ACETYLTRANSFERASE DOMAIN-CONTAINING PROTEIN"/>
    <property type="match status" value="1"/>
</dbReference>
<dbReference type="SUPFAM" id="SSF55729">
    <property type="entry name" value="Acyl-CoA N-acyltransferases (Nat)"/>
    <property type="match status" value="1"/>
</dbReference>
<dbReference type="Pfam" id="PF00583">
    <property type="entry name" value="Acetyltransf_1"/>
    <property type="match status" value="1"/>
</dbReference>
<keyword evidence="5" id="KW-1185">Reference proteome</keyword>
<dbReference type="InterPro" id="IPR016181">
    <property type="entry name" value="Acyl_CoA_acyltransferase"/>
</dbReference>
<name>A0AAE7B6Y9_9BACT</name>
<organism evidence="4 5">
    <name type="scientific">Arcobacter venerupis</name>
    <dbReference type="NCBI Taxonomy" id="1054033"/>
    <lineage>
        <taxon>Bacteria</taxon>
        <taxon>Pseudomonadati</taxon>
        <taxon>Campylobacterota</taxon>
        <taxon>Epsilonproteobacteria</taxon>
        <taxon>Campylobacterales</taxon>
        <taxon>Arcobacteraceae</taxon>
        <taxon>Arcobacter</taxon>
    </lineage>
</organism>